<dbReference type="PIRSF" id="PIRSF000777">
    <property type="entry name" value="RNA_polIII_C31"/>
    <property type="match status" value="1"/>
</dbReference>
<evidence type="ECO:0000256" key="3">
    <source>
        <dbReference type="ARBA" id="ARBA00023242"/>
    </source>
</evidence>
<evidence type="ECO:0000313" key="6">
    <source>
        <dbReference type="EMBL" id="KAK7720102.1"/>
    </source>
</evidence>
<dbReference type="EMBL" id="JAKNSF020000078">
    <property type="protein sequence ID" value="KAK7720102.1"/>
    <property type="molecule type" value="Genomic_DNA"/>
</dbReference>
<evidence type="ECO:0000256" key="1">
    <source>
        <dbReference type="ARBA" id="ARBA00004123"/>
    </source>
</evidence>
<dbReference type="PANTHER" id="PTHR15367:SF2">
    <property type="entry name" value="DNA-DIRECTED RNA POLYMERASE III SUBUNIT"/>
    <property type="match status" value="1"/>
</dbReference>
<comment type="subcellular location">
    <subcellularLocation>
        <location evidence="1 4">Nucleus</location>
    </subcellularLocation>
</comment>
<organism evidence="6 7">
    <name type="scientific">Diaporthe eres</name>
    <name type="common">Phomopsis oblonga</name>
    <dbReference type="NCBI Taxonomy" id="83184"/>
    <lineage>
        <taxon>Eukaryota</taxon>
        <taxon>Fungi</taxon>
        <taxon>Dikarya</taxon>
        <taxon>Ascomycota</taxon>
        <taxon>Pezizomycotina</taxon>
        <taxon>Sordariomycetes</taxon>
        <taxon>Sordariomycetidae</taxon>
        <taxon>Diaporthales</taxon>
        <taxon>Diaporthaceae</taxon>
        <taxon>Diaporthe</taxon>
        <taxon>Diaporthe eres species complex</taxon>
    </lineage>
</organism>
<keyword evidence="6" id="KW-0240">DNA-directed RNA polymerase</keyword>
<accession>A0ABR1NY62</accession>
<dbReference type="InterPro" id="IPR024661">
    <property type="entry name" value="RNA_pol_III_Rpc31"/>
</dbReference>
<feature type="region of interest" description="Disordered" evidence="5">
    <location>
        <begin position="198"/>
        <end position="286"/>
    </location>
</feature>
<feature type="compositionally biased region" description="Basic and acidic residues" evidence="5">
    <location>
        <begin position="134"/>
        <end position="148"/>
    </location>
</feature>
<keyword evidence="6" id="KW-0804">Transcription</keyword>
<dbReference type="Proteomes" id="UP001430848">
    <property type="component" value="Unassembled WGS sequence"/>
</dbReference>
<feature type="region of interest" description="Disordered" evidence="5">
    <location>
        <begin position="1"/>
        <end position="30"/>
    </location>
</feature>
<comment type="subunit">
    <text evidence="4">Component of the RNA polymerase III (Pol III) complex.</text>
</comment>
<proteinExistence type="inferred from homology"/>
<dbReference type="GO" id="GO:0000428">
    <property type="term" value="C:DNA-directed RNA polymerase complex"/>
    <property type="evidence" value="ECO:0007669"/>
    <property type="project" value="UniProtKB-KW"/>
</dbReference>
<gene>
    <name evidence="6" type="primary">RPC31</name>
    <name evidence="6" type="ORF">SLS63_009997</name>
</gene>
<feature type="region of interest" description="Disordered" evidence="5">
    <location>
        <begin position="125"/>
        <end position="186"/>
    </location>
</feature>
<evidence type="ECO:0000256" key="4">
    <source>
        <dbReference type="PIRNR" id="PIRNR000777"/>
    </source>
</evidence>
<dbReference type="Pfam" id="PF11705">
    <property type="entry name" value="RNA_pol_3_Rpc31"/>
    <property type="match status" value="1"/>
</dbReference>
<name>A0ABR1NY62_DIAER</name>
<keyword evidence="7" id="KW-1185">Reference proteome</keyword>
<comment type="caution">
    <text evidence="6">The sequence shown here is derived from an EMBL/GenBank/DDBJ whole genome shotgun (WGS) entry which is preliminary data.</text>
</comment>
<dbReference type="PANTHER" id="PTHR15367">
    <property type="entry name" value="DNA-DIRECTED RNA POLYMERASE III"/>
    <property type="match status" value="1"/>
</dbReference>
<evidence type="ECO:0000256" key="5">
    <source>
        <dbReference type="SAM" id="MobiDB-lite"/>
    </source>
</evidence>
<evidence type="ECO:0000313" key="7">
    <source>
        <dbReference type="Proteomes" id="UP001430848"/>
    </source>
</evidence>
<comment type="similarity">
    <text evidence="2 4">Belongs to the eukaryotic RPC7 RNA polymerase subunit family.</text>
</comment>
<sequence length="286" mass="31044">MSRGGGRGGRGGRRGGGPQLPWQEDPTLRVDGRPAEAFPVRTDLANPTASQAVPPYDVPIPAPLIVREKSQVKSYLLFREQVHDGPFYTATRSRDPSAAMRAYGQEQVNQRYGLKSKATLDPFTAVEMPSSRMRRPERALPDFSERPFNKSLFPPELHATLDGDDEPQTAAGRRPGKKKKTMTLSKVTSLRTAEEIFNMPSEPAAAADGSGPVDHQKALEALDQLGEGGGEGDDDIDLGLDDEDGYGEELDDAYDDDDGGDYDAEGYFDNGDDDDMDDGGGDEGEY</sequence>
<keyword evidence="3 4" id="KW-0539">Nucleus</keyword>
<feature type="compositionally biased region" description="Gly residues" evidence="5">
    <location>
        <begin position="1"/>
        <end position="18"/>
    </location>
</feature>
<protein>
    <recommendedName>
        <fullName evidence="4">DNA-directed RNA polymerase III subunit</fullName>
    </recommendedName>
</protein>
<evidence type="ECO:0000256" key="2">
    <source>
        <dbReference type="ARBA" id="ARBA00008352"/>
    </source>
</evidence>
<comment type="function">
    <text evidence="4">DNA-dependent RNA polymerase catalyzes the transcription of DNA into RNA using the four ribonucleoside triphosphates as substrates. Specific peripheric component of RNA polymerase III which synthesizes small RNAs, such as 5S rRNA and tRNAs.</text>
</comment>
<feature type="compositionally biased region" description="Acidic residues" evidence="5">
    <location>
        <begin position="230"/>
        <end position="286"/>
    </location>
</feature>
<reference evidence="6 7" key="1">
    <citation type="submission" date="2024-02" db="EMBL/GenBank/DDBJ databases">
        <title>De novo assembly and annotation of 12 fungi associated with fruit tree decline syndrome in Ontario, Canada.</title>
        <authorList>
            <person name="Sulman M."/>
            <person name="Ellouze W."/>
            <person name="Ilyukhin E."/>
        </authorList>
    </citation>
    <scope>NUCLEOTIDE SEQUENCE [LARGE SCALE GENOMIC DNA]</scope>
    <source>
        <strain evidence="6 7">M169</strain>
    </source>
</reference>